<feature type="domain" description="Peptidase S8/S53" evidence="1">
    <location>
        <begin position="38"/>
        <end position="153"/>
    </location>
</feature>
<dbReference type="InterPro" id="IPR000209">
    <property type="entry name" value="Peptidase_S8/S53_dom"/>
</dbReference>
<keyword evidence="4" id="KW-1185">Reference proteome</keyword>
<gene>
    <name evidence="2" type="ORF">ADH66_07070</name>
    <name evidence="3" type="ORF">I5Q82_17155</name>
</gene>
<evidence type="ECO:0000259" key="1">
    <source>
        <dbReference type="Pfam" id="PF00082"/>
    </source>
</evidence>
<dbReference type="KEGG" id="amur:ADH66_07070"/>
<dbReference type="Pfam" id="PF00082">
    <property type="entry name" value="Peptidase_S8"/>
    <property type="match status" value="1"/>
</dbReference>
<organism evidence="3 5">
    <name type="scientific">Acutalibacter muris</name>
    <dbReference type="NCBI Taxonomy" id="1796620"/>
    <lineage>
        <taxon>Bacteria</taxon>
        <taxon>Bacillati</taxon>
        <taxon>Bacillota</taxon>
        <taxon>Clostridia</taxon>
        <taxon>Eubacteriales</taxon>
        <taxon>Acutalibacteraceae</taxon>
        <taxon>Acutalibacter</taxon>
    </lineage>
</organism>
<name>A0A1Z2XPW1_9FIRM</name>
<dbReference type="GO" id="GO:0004252">
    <property type="term" value="F:serine-type endopeptidase activity"/>
    <property type="evidence" value="ECO:0007669"/>
    <property type="project" value="InterPro"/>
</dbReference>
<reference evidence="3 5" key="3">
    <citation type="submission" date="2020-11" db="EMBL/GenBank/DDBJ databases">
        <title>Closed and high quality bacterial genomes of the OMM12 community.</title>
        <authorList>
            <person name="Marbouty M."/>
            <person name="Lamy-Besnier Q."/>
            <person name="Debarbieux L."/>
            <person name="Koszul R."/>
        </authorList>
    </citation>
    <scope>NUCLEOTIDE SEQUENCE [LARGE SCALE GENOMIC DNA]</scope>
    <source>
        <strain evidence="3 5">KB18</strain>
    </source>
</reference>
<dbReference type="Proteomes" id="UP000596035">
    <property type="component" value="Chromosome"/>
</dbReference>
<evidence type="ECO:0000313" key="2">
    <source>
        <dbReference type="EMBL" id="ASB40444.1"/>
    </source>
</evidence>
<dbReference type="Proteomes" id="UP000196710">
    <property type="component" value="Chromosome"/>
</dbReference>
<dbReference type="InterPro" id="IPR036852">
    <property type="entry name" value="Peptidase_S8/S53_dom_sf"/>
</dbReference>
<evidence type="ECO:0000313" key="5">
    <source>
        <dbReference type="Proteomes" id="UP000596035"/>
    </source>
</evidence>
<evidence type="ECO:0000313" key="4">
    <source>
        <dbReference type="Proteomes" id="UP000196710"/>
    </source>
</evidence>
<proteinExistence type="predicted"/>
<reference evidence="4" key="2">
    <citation type="submission" date="2017-05" db="EMBL/GenBank/DDBJ databases">
        <title>Improved OligoMM genomes.</title>
        <authorList>
            <person name="Garzetti D."/>
        </authorList>
    </citation>
    <scope>NUCLEOTIDE SEQUENCE [LARGE SCALE GENOMIC DNA]</scope>
    <source>
        <strain evidence="4">KB18</strain>
    </source>
</reference>
<dbReference type="SUPFAM" id="SSF52743">
    <property type="entry name" value="Subtilisin-like"/>
    <property type="match status" value="1"/>
</dbReference>
<evidence type="ECO:0000313" key="3">
    <source>
        <dbReference type="EMBL" id="QQR29734.1"/>
    </source>
</evidence>
<accession>A0A1Z2XPW1</accession>
<dbReference type="RefSeq" id="WP_066534011.1">
    <property type="nucleotide sequence ID" value="NZ_CP021422.1"/>
</dbReference>
<sequence>MKVCVIDEWLDGNLLSKIVNETVSIEYIGGEKTDPAFPKISHGTICMSLLVEALQEYKLLDCVHLIHLSVSTDRELRSYSKMLQAIKYCMEHHVDIVSISIGVFQRSLGIELANNINNQSLYVAATANDFTITYPASMPEVLGVRYARDKIKSVYKISSAPSDGVDIDARLPETSVMKLIEEKYGIRTQESNSAVAPRVCAELVAAELKIGKPLTKEIALEWLAKRGTIDKGGFQVPYAMRKAEDDKCPTVFLPVDNTDNEQINKIIALQKHFEARGYTCGVISDFFAVSDFLQGRYRLNSSHIAESIDYYQSTTSENLFLLFAKEKLFSEEMVDWCIPKWWNKHQSELCDMILQKFPEEAY</sequence>
<dbReference type="EMBL" id="CP065321">
    <property type="protein sequence ID" value="QQR29734.1"/>
    <property type="molecule type" value="Genomic_DNA"/>
</dbReference>
<dbReference type="EMBL" id="CP021422">
    <property type="protein sequence ID" value="ASB40444.1"/>
    <property type="molecule type" value="Genomic_DNA"/>
</dbReference>
<reference evidence="2" key="1">
    <citation type="journal article" date="2017" name="Genome Announc.">
        <title>High-Quality Whole-Genome Sequences of the Oligo-Mouse-Microbiota Bacterial Community.</title>
        <authorList>
            <person name="Garzetti D."/>
            <person name="Brugiroux S."/>
            <person name="Bunk B."/>
            <person name="Pukall R."/>
            <person name="McCoy K.D."/>
            <person name="Macpherson A.J."/>
            <person name="Stecher B."/>
        </authorList>
    </citation>
    <scope>NUCLEOTIDE SEQUENCE</scope>
    <source>
        <strain evidence="2">KB18</strain>
    </source>
</reference>
<dbReference type="GO" id="GO:0006508">
    <property type="term" value="P:proteolysis"/>
    <property type="evidence" value="ECO:0007669"/>
    <property type="project" value="InterPro"/>
</dbReference>
<dbReference type="Gene3D" id="3.40.50.200">
    <property type="entry name" value="Peptidase S8/S53 domain"/>
    <property type="match status" value="1"/>
</dbReference>
<dbReference type="AlphaFoldDB" id="A0A1Z2XPW1"/>
<protein>
    <recommendedName>
        <fullName evidence="1">Peptidase S8/S53 domain-containing protein</fullName>
    </recommendedName>
</protein>